<protein>
    <submittedName>
        <fullName evidence="1">Uncharacterized protein</fullName>
    </submittedName>
</protein>
<name>A0A9D3V3T0_9ROSI</name>
<comment type="caution">
    <text evidence="1">The sequence shown here is derived from an EMBL/GenBank/DDBJ whole genome shotgun (WGS) entry which is preliminary data.</text>
</comment>
<keyword evidence="2" id="KW-1185">Reference proteome</keyword>
<organism evidence="1 2">
    <name type="scientific">Gossypium stocksii</name>
    <dbReference type="NCBI Taxonomy" id="47602"/>
    <lineage>
        <taxon>Eukaryota</taxon>
        <taxon>Viridiplantae</taxon>
        <taxon>Streptophyta</taxon>
        <taxon>Embryophyta</taxon>
        <taxon>Tracheophyta</taxon>
        <taxon>Spermatophyta</taxon>
        <taxon>Magnoliopsida</taxon>
        <taxon>eudicotyledons</taxon>
        <taxon>Gunneridae</taxon>
        <taxon>Pentapetalae</taxon>
        <taxon>rosids</taxon>
        <taxon>malvids</taxon>
        <taxon>Malvales</taxon>
        <taxon>Malvaceae</taxon>
        <taxon>Malvoideae</taxon>
        <taxon>Gossypium</taxon>
    </lineage>
</organism>
<evidence type="ECO:0000313" key="1">
    <source>
        <dbReference type="EMBL" id="KAH1067590.1"/>
    </source>
</evidence>
<evidence type="ECO:0000313" key="2">
    <source>
        <dbReference type="Proteomes" id="UP000828251"/>
    </source>
</evidence>
<dbReference type="Proteomes" id="UP000828251">
    <property type="component" value="Unassembled WGS sequence"/>
</dbReference>
<dbReference type="EMBL" id="JAIQCV010000009">
    <property type="protein sequence ID" value="KAH1067590.1"/>
    <property type="molecule type" value="Genomic_DNA"/>
</dbReference>
<proteinExistence type="predicted"/>
<sequence>MLKKEEKSTPSSFLSSLTSSTLHFHQIFFSFILVHFPPFSTLSKNVKRSEHQVDKGKEIAKERRKNEGFHFNQFCCEDRFEVLE</sequence>
<dbReference type="AlphaFoldDB" id="A0A9D3V3T0"/>
<reference evidence="1 2" key="1">
    <citation type="journal article" date="2021" name="Plant Biotechnol. J.">
        <title>Multi-omics assisted identification of the key and species-specific regulatory components of drought-tolerant mechanisms in Gossypium stocksii.</title>
        <authorList>
            <person name="Yu D."/>
            <person name="Ke L."/>
            <person name="Zhang D."/>
            <person name="Wu Y."/>
            <person name="Sun Y."/>
            <person name="Mei J."/>
            <person name="Sun J."/>
            <person name="Sun Y."/>
        </authorList>
    </citation>
    <scope>NUCLEOTIDE SEQUENCE [LARGE SCALE GENOMIC DNA]</scope>
    <source>
        <strain evidence="2">cv. E1</strain>
        <tissue evidence="1">Leaf</tissue>
    </source>
</reference>
<gene>
    <name evidence="1" type="ORF">J1N35_032577</name>
</gene>
<accession>A0A9D3V3T0</accession>